<sequence>MASVNQRKTLDGERPPVGELVQPPREVSHQPPGQRHLGPPRGMDSATIQEPTCDGVDMIFDGRGKAQLHLKIRQEDPLEQSLSNG</sequence>
<gene>
    <name evidence="2" type="ORF">FOYG_11348</name>
</gene>
<feature type="region of interest" description="Disordered" evidence="1">
    <location>
        <begin position="1"/>
        <end position="49"/>
    </location>
</feature>
<dbReference type="AlphaFoldDB" id="W9I256"/>
<evidence type="ECO:0000256" key="1">
    <source>
        <dbReference type="SAM" id="MobiDB-lite"/>
    </source>
</evidence>
<evidence type="ECO:0000313" key="2">
    <source>
        <dbReference type="EMBL" id="EWY87079.1"/>
    </source>
</evidence>
<proteinExistence type="predicted"/>
<dbReference type="HOGENOM" id="CLU_192388_0_0_1"/>
<dbReference type="Proteomes" id="UP000030753">
    <property type="component" value="Unassembled WGS sequence"/>
</dbReference>
<protein>
    <submittedName>
        <fullName evidence="2">Uncharacterized protein</fullName>
    </submittedName>
</protein>
<evidence type="ECO:0000313" key="3">
    <source>
        <dbReference type="Proteomes" id="UP000030753"/>
    </source>
</evidence>
<dbReference type="EMBL" id="JH717845">
    <property type="protein sequence ID" value="EWY87079.1"/>
    <property type="molecule type" value="Genomic_DNA"/>
</dbReference>
<reference evidence="2 3" key="1">
    <citation type="submission" date="2011-06" db="EMBL/GenBank/DDBJ databases">
        <title>The Genome Sequence of Fusarium oxysporum FOSC 3-a.</title>
        <authorList>
            <consortium name="The Broad Institute Genome Sequencing Platform"/>
            <person name="Ma L.-J."/>
            <person name="Gale L.R."/>
            <person name="Schwartz D.C."/>
            <person name="Zhou S."/>
            <person name="Corby-Kistler H."/>
            <person name="Young S.K."/>
            <person name="Zeng Q."/>
            <person name="Gargeya S."/>
            <person name="Fitzgerald M."/>
            <person name="Haas B."/>
            <person name="Abouelleil A."/>
            <person name="Alvarado L."/>
            <person name="Arachchi H.M."/>
            <person name="Berlin A."/>
            <person name="Brown A."/>
            <person name="Chapman S.B."/>
            <person name="Chen Z."/>
            <person name="Dunbar C."/>
            <person name="Freedman E."/>
            <person name="Gearin G."/>
            <person name="Gellesch M."/>
            <person name="Goldberg J."/>
            <person name="Griggs A."/>
            <person name="Gujja S."/>
            <person name="Heiman D."/>
            <person name="Howarth C."/>
            <person name="Larson L."/>
            <person name="Lui A."/>
            <person name="MacDonald P.J.P."/>
            <person name="Mehta T."/>
            <person name="Montmayeur A."/>
            <person name="Murphy C."/>
            <person name="Neiman D."/>
            <person name="Pearson M."/>
            <person name="Priest M."/>
            <person name="Roberts A."/>
            <person name="Saif S."/>
            <person name="Shea T."/>
            <person name="Shenoy N."/>
            <person name="Sisk P."/>
            <person name="Stolte C."/>
            <person name="Sykes S."/>
            <person name="Wortman J."/>
            <person name="Nusbaum C."/>
            <person name="Birren B."/>
        </authorList>
    </citation>
    <scope>NUCLEOTIDE SEQUENCE [LARGE SCALE GENOMIC DNA]</scope>
    <source>
        <strain evidence="3">FOSC 3-a</strain>
    </source>
</reference>
<organism evidence="2 3">
    <name type="scientific">Fusarium oxysporum NRRL 32931</name>
    <dbReference type="NCBI Taxonomy" id="660029"/>
    <lineage>
        <taxon>Eukaryota</taxon>
        <taxon>Fungi</taxon>
        <taxon>Dikarya</taxon>
        <taxon>Ascomycota</taxon>
        <taxon>Pezizomycotina</taxon>
        <taxon>Sordariomycetes</taxon>
        <taxon>Hypocreomycetidae</taxon>
        <taxon>Hypocreales</taxon>
        <taxon>Nectriaceae</taxon>
        <taxon>Fusarium</taxon>
        <taxon>Fusarium oxysporum species complex</taxon>
    </lineage>
</organism>
<accession>W9I256</accession>
<name>W9I256_FUSOX</name>